<comment type="caution">
    <text evidence="2">The sequence shown here is derived from an EMBL/GenBank/DDBJ whole genome shotgun (WGS) entry which is preliminary data.</text>
</comment>
<dbReference type="PANTHER" id="PTHR43415">
    <property type="entry name" value="SPERMIDINE N(1)-ACETYLTRANSFERASE"/>
    <property type="match status" value="1"/>
</dbReference>
<evidence type="ECO:0000259" key="1">
    <source>
        <dbReference type="PROSITE" id="PS51186"/>
    </source>
</evidence>
<dbReference type="GeneID" id="97987625"/>
<keyword evidence="2" id="KW-0808">Transferase</keyword>
<organism evidence="2 3">
    <name type="scientific">Eisenbergiella massiliensis</name>
    <dbReference type="NCBI Taxonomy" id="1720294"/>
    <lineage>
        <taxon>Bacteria</taxon>
        <taxon>Bacillati</taxon>
        <taxon>Bacillota</taxon>
        <taxon>Clostridia</taxon>
        <taxon>Lachnospirales</taxon>
        <taxon>Lachnospiraceae</taxon>
        <taxon>Eisenbergiella</taxon>
    </lineage>
</organism>
<feature type="domain" description="N-acetyltransferase" evidence="1">
    <location>
        <begin position="3"/>
        <end position="168"/>
    </location>
</feature>
<evidence type="ECO:0000313" key="3">
    <source>
        <dbReference type="Proteomes" id="UP000260812"/>
    </source>
</evidence>
<dbReference type="InterPro" id="IPR016181">
    <property type="entry name" value="Acyl_CoA_acyltransferase"/>
</dbReference>
<reference evidence="2" key="1">
    <citation type="submission" date="2018-08" db="EMBL/GenBank/DDBJ databases">
        <title>A genome reference for cultivated species of the human gut microbiota.</title>
        <authorList>
            <person name="Zou Y."/>
            <person name="Xue W."/>
            <person name="Luo G."/>
        </authorList>
    </citation>
    <scope>NUCLEOTIDE SEQUENCE [LARGE SCALE GENOMIC DNA]</scope>
    <source>
        <strain evidence="2">TF05-5AC</strain>
    </source>
</reference>
<sequence>MEYTIRPVEPRDAGDISALRRMPGVFETILGNPGESRKKTEDMLAGLGPNDFMFVAVACDDAGGEKVIGSISLKVNANPRTRHAAGIGLMVRRDFQNQGIGRAMLEKVLDLADNWLMLVRLELTVFADNERAVHLYESLGFEREGIRRKAAVRNGVYMDEIAMARIRE</sequence>
<gene>
    <name evidence="2" type="ORF">DXC51_12245</name>
</gene>
<dbReference type="PANTHER" id="PTHR43415:SF3">
    <property type="entry name" value="GNAT-FAMILY ACETYLTRANSFERASE"/>
    <property type="match status" value="1"/>
</dbReference>
<dbReference type="EMBL" id="QVLV01000007">
    <property type="protein sequence ID" value="RGE60449.1"/>
    <property type="molecule type" value="Genomic_DNA"/>
</dbReference>
<dbReference type="PROSITE" id="PS51186">
    <property type="entry name" value="GNAT"/>
    <property type="match status" value="1"/>
</dbReference>
<evidence type="ECO:0000313" key="2">
    <source>
        <dbReference type="EMBL" id="RGE60449.1"/>
    </source>
</evidence>
<dbReference type="CDD" id="cd04301">
    <property type="entry name" value="NAT_SF"/>
    <property type="match status" value="1"/>
</dbReference>
<dbReference type="InterPro" id="IPR000182">
    <property type="entry name" value="GNAT_dom"/>
</dbReference>
<dbReference type="AlphaFoldDB" id="A0A3E3I5A5"/>
<keyword evidence="3" id="KW-1185">Reference proteome</keyword>
<dbReference type="GO" id="GO:0016747">
    <property type="term" value="F:acyltransferase activity, transferring groups other than amino-acyl groups"/>
    <property type="evidence" value="ECO:0007669"/>
    <property type="project" value="InterPro"/>
</dbReference>
<accession>A0A3E3I5A5</accession>
<protein>
    <submittedName>
        <fullName evidence="2">GNAT family N-acetyltransferase</fullName>
    </submittedName>
</protein>
<dbReference type="Gene3D" id="3.40.630.30">
    <property type="match status" value="1"/>
</dbReference>
<dbReference type="Proteomes" id="UP000260812">
    <property type="component" value="Unassembled WGS sequence"/>
</dbReference>
<dbReference type="RefSeq" id="WP_117544736.1">
    <property type="nucleotide sequence ID" value="NZ_JBKVLI010000005.1"/>
</dbReference>
<proteinExistence type="predicted"/>
<name>A0A3E3I5A5_9FIRM</name>
<dbReference type="Pfam" id="PF00583">
    <property type="entry name" value="Acetyltransf_1"/>
    <property type="match status" value="1"/>
</dbReference>
<dbReference type="SUPFAM" id="SSF55729">
    <property type="entry name" value="Acyl-CoA N-acyltransferases (Nat)"/>
    <property type="match status" value="1"/>
</dbReference>